<dbReference type="AlphaFoldDB" id="X1ANU8"/>
<comment type="caution">
    <text evidence="2">The sequence shown here is derived from an EMBL/GenBank/DDBJ whole genome shotgun (WGS) entry which is preliminary data.</text>
</comment>
<proteinExistence type="predicted"/>
<reference evidence="2" key="1">
    <citation type="journal article" date="2014" name="Front. Microbiol.">
        <title>High frequency of phylogenetically diverse reductive dehalogenase-homologous genes in deep subseafloor sedimentary metagenomes.</title>
        <authorList>
            <person name="Kawai M."/>
            <person name="Futagami T."/>
            <person name="Toyoda A."/>
            <person name="Takaki Y."/>
            <person name="Nishi S."/>
            <person name="Hori S."/>
            <person name="Arai W."/>
            <person name="Tsubouchi T."/>
            <person name="Morono Y."/>
            <person name="Uchiyama I."/>
            <person name="Ito T."/>
            <person name="Fujiyama A."/>
            <person name="Inagaki F."/>
            <person name="Takami H."/>
        </authorList>
    </citation>
    <scope>NUCLEOTIDE SEQUENCE</scope>
    <source>
        <strain evidence="2">Expedition CK06-06</strain>
    </source>
</reference>
<organism evidence="2">
    <name type="scientific">marine sediment metagenome</name>
    <dbReference type="NCBI Taxonomy" id="412755"/>
    <lineage>
        <taxon>unclassified sequences</taxon>
        <taxon>metagenomes</taxon>
        <taxon>ecological metagenomes</taxon>
    </lineage>
</organism>
<evidence type="ECO:0000313" key="2">
    <source>
        <dbReference type="EMBL" id="GAG84379.1"/>
    </source>
</evidence>
<name>X1ANU8_9ZZZZ</name>
<protein>
    <submittedName>
        <fullName evidence="2">Uncharacterized protein</fullName>
    </submittedName>
</protein>
<dbReference type="EMBL" id="BART01010046">
    <property type="protein sequence ID" value="GAG84379.1"/>
    <property type="molecule type" value="Genomic_DNA"/>
</dbReference>
<sequence>MASSYSQALKRFQANVDMEEINRKGFNTAVSDYFNFTERIQEEKKEIKTLEKEQDTIKLAETRSRINRYENAKEKMVTAFKQILEPPMA</sequence>
<feature type="non-terminal residue" evidence="2">
    <location>
        <position position="89"/>
    </location>
</feature>
<feature type="coiled-coil region" evidence="1">
    <location>
        <begin position="33"/>
        <end position="79"/>
    </location>
</feature>
<keyword evidence="1" id="KW-0175">Coiled coil</keyword>
<accession>X1ANU8</accession>
<evidence type="ECO:0000256" key="1">
    <source>
        <dbReference type="SAM" id="Coils"/>
    </source>
</evidence>
<gene>
    <name evidence="2" type="ORF">S01H4_22037</name>
</gene>